<dbReference type="CDD" id="cd03784">
    <property type="entry name" value="GT1_Gtf-like"/>
    <property type="match status" value="1"/>
</dbReference>
<dbReference type="EC" id="2.4.1.-" evidence="4"/>
<sequence>MAVMAQKTVILYPSLGVGHLNPMVELAKVFLRRGLAVIIAVVDMPDKDSVSAEALARLAAANPDIAFRLLPVPSCGTEPCSHPIMRTIDVLRVANPALLGFLRALPAVDAIVLDMFCMDALDVAADLNIPAYIFFSSALGDLAIMLHMPYYYPTAPSSFKDMPKTVLHFPGVPPIRALDMGTAMQDRDSDVAKARLSQCARMLEARGILVNSFDWLEARALEALSRGLCTPGSSAPPVHCIGPLILPGNRGGASERHACLEWLDAQPDQSVVFLSFGSLGRFSAPQLREIARGLENSGQRFLWVVRNPPEHRSNSVEPDLESLLPEGFLERTRERGFMVKNWAPQSEVLRHRSIAVFVTHCGWNSALEGIASGVPMICWPLYAEQKMNKVHMVEEIKVGVVMEGYEEELVKAEEVEEKVRLMMAPGYGDGKELRQRLLTAKEMTVEVLKEGGSSDVAFDAFLTDLLKNTCTDKSGF</sequence>
<keyword evidence="2 3" id="KW-0808">Transferase</keyword>
<dbReference type="OrthoDB" id="5835829at2759"/>
<evidence type="ECO:0000313" key="6">
    <source>
        <dbReference type="Proteomes" id="UP000604825"/>
    </source>
</evidence>
<protein>
    <recommendedName>
        <fullName evidence="4">Glycosyltransferase</fullName>
        <ecNumber evidence="4">2.4.1.-</ecNumber>
    </recommendedName>
</protein>
<evidence type="ECO:0000256" key="1">
    <source>
        <dbReference type="ARBA" id="ARBA00009995"/>
    </source>
</evidence>
<dbReference type="AlphaFoldDB" id="A0A811NS72"/>
<dbReference type="InterPro" id="IPR035595">
    <property type="entry name" value="UDP_glycos_trans_CS"/>
</dbReference>
<dbReference type="GO" id="GO:0035251">
    <property type="term" value="F:UDP-glucosyltransferase activity"/>
    <property type="evidence" value="ECO:0007669"/>
    <property type="project" value="InterPro"/>
</dbReference>
<evidence type="ECO:0000256" key="3">
    <source>
        <dbReference type="RuleBase" id="RU003718"/>
    </source>
</evidence>
<dbReference type="PANTHER" id="PTHR48048">
    <property type="entry name" value="GLYCOSYLTRANSFERASE"/>
    <property type="match status" value="1"/>
</dbReference>
<reference evidence="5" key="1">
    <citation type="submission" date="2020-10" db="EMBL/GenBank/DDBJ databases">
        <authorList>
            <person name="Han B."/>
            <person name="Lu T."/>
            <person name="Zhao Q."/>
            <person name="Huang X."/>
            <person name="Zhao Y."/>
        </authorList>
    </citation>
    <scope>NUCLEOTIDE SEQUENCE</scope>
</reference>
<evidence type="ECO:0000313" key="5">
    <source>
        <dbReference type="EMBL" id="CAD6229957.1"/>
    </source>
</evidence>
<dbReference type="SUPFAM" id="SSF53756">
    <property type="entry name" value="UDP-Glycosyltransferase/glycogen phosphorylase"/>
    <property type="match status" value="1"/>
</dbReference>
<proteinExistence type="inferred from homology"/>
<gene>
    <name evidence="5" type="ORF">NCGR_LOCUS20409</name>
</gene>
<dbReference type="PROSITE" id="PS00375">
    <property type="entry name" value="UDPGT"/>
    <property type="match status" value="1"/>
</dbReference>
<organism evidence="5 6">
    <name type="scientific">Miscanthus lutarioriparius</name>
    <dbReference type="NCBI Taxonomy" id="422564"/>
    <lineage>
        <taxon>Eukaryota</taxon>
        <taxon>Viridiplantae</taxon>
        <taxon>Streptophyta</taxon>
        <taxon>Embryophyta</taxon>
        <taxon>Tracheophyta</taxon>
        <taxon>Spermatophyta</taxon>
        <taxon>Magnoliopsida</taxon>
        <taxon>Liliopsida</taxon>
        <taxon>Poales</taxon>
        <taxon>Poaceae</taxon>
        <taxon>PACMAD clade</taxon>
        <taxon>Panicoideae</taxon>
        <taxon>Andropogonodae</taxon>
        <taxon>Andropogoneae</taxon>
        <taxon>Saccharinae</taxon>
        <taxon>Miscanthus</taxon>
    </lineage>
</organism>
<comment type="caution">
    <text evidence="5">The sequence shown here is derived from an EMBL/GenBank/DDBJ whole genome shotgun (WGS) entry which is preliminary data.</text>
</comment>
<dbReference type="InterPro" id="IPR050481">
    <property type="entry name" value="UDP-glycosyltransf_plant"/>
</dbReference>
<dbReference type="FunFam" id="3.40.50.2000:FF:000020">
    <property type="entry name" value="Glycosyltransferase"/>
    <property type="match status" value="1"/>
</dbReference>
<dbReference type="Pfam" id="PF00201">
    <property type="entry name" value="UDPGT"/>
    <property type="match status" value="1"/>
</dbReference>
<dbReference type="EMBL" id="CAJGYO010000005">
    <property type="protein sequence ID" value="CAD6229957.1"/>
    <property type="molecule type" value="Genomic_DNA"/>
</dbReference>
<dbReference type="Proteomes" id="UP000604825">
    <property type="component" value="Unassembled WGS sequence"/>
</dbReference>
<dbReference type="Gene3D" id="3.40.50.2000">
    <property type="entry name" value="Glycogen Phosphorylase B"/>
    <property type="match status" value="2"/>
</dbReference>
<name>A0A811NS72_9POAL</name>
<keyword evidence="6" id="KW-1185">Reference proteome</keyword>
<comment type="similarity">
    <text evidence="1 3">Belongs to the UDP-glycosyltransferase family.</text>
</comment>
<dbReference type="PANTHER" id="PTHR48048:SF26">
    <property type="entry name" value="GLYCOSYLTRANSFERASE"/>
    <property type="match status" value="1"/>
</dbReference>
<accession>A0A811NS72</accession>
<dbReference type="InterPro" id="IPR002213">
    <property type="entry name" value="UDP_glucos_trans"/>
</dbReference>
<evidence type="ECO:0000256" key="4">
    <source>
        <dbReference type="RuleBase" id="RU362057"/>
    </source>
</evidence>
<dbReference type="FunFam" id="3.40.50.2000:FF:000082">
    <property type="entry name" value="Glycosyltransferase"/>
    <property type="match status" value="1"/>
</dbReference>
<evidence type="ECO:0000256" key="2">
    <source>
        <dbReference type="ARBA" id="ARBA00022679"/>
    </source>
</evidence>
<keyword evidence="3" id="KW-0328">Glycosyltransferase</keyword>